<comment type="caution">
    <text evidence="3">The sequence shown here is derived from an EMBL/GenBank/DDBJ whole genome shotgun (WGS) entry which is preliminary data.</text>
</comment>
<keyword evidence="1" id="KW-0732">Signal</keyword>
<dbReference type="Pfam" id="PF07983">
    <property type="entry name" value="X8"/>
    <property type="match status" value="1"/>
</dbReference>
<keyword evidence="4" id="KW-1185">Reference proteome</keyword>
<dbReference type="InterPro" id="IPR012946">
    <property type="entry name" value="X8"/>
</dbReference>
<dbReference type="AlphaFoldDB" id="A0AAP0EUG4"/>
<evidence type="ECO:0000256" key="1">
    <source>
        <dbReference type="ARBA" id="ARBA00022729"/>
    </source>
</evidence>
<dbReference type="SMART" id="SM00768">
    <property type="entry name" value="X8"/>
    <property type="match status" value="1"/>
</dbReference>
<name>A0AAP0EUG4_9MAGN</name>
<protein>
    <recommendedName>
        <fullName evidence="2">X8 domain-containing protein</fullName>
    </recommendedName>
</protein>
<dbReference type="EMBL" id="JBBNAF010000011">
    <property type="protein sequence ID" value="KAK9098317.1"/>
    <property type="molecule type" value="Genomic_DNA"/>
</dbReference>
<evidence type="ECO:0000313" key="4">
    <source>
        <dbReference type="Proteomes" id="UP001420932"/>
    </source>
</evidence>
<accession>A0AAP0EUG4</accession>
<gene>
    <name evidence="3" type="ORF">Syun_025362</name>
</gene>
<proteinExistence type="predicted"/>
<reference evidence="3 4" key="1">
    <citation type="submission" date="2024-01" db="EMBL/GenBank/DDBJ databases">
        <title>Genome assemblies of Stephania.</title>
        <authorList>
            <person name="Yang L."/>
        </authorList>
    </citation>
    <scope>NUCLEOTIDE SEQUENCE [LARGE SCALE GENOMIC DNA]</scope>
    <source>
        <strain evidence="3">YNDBR</strain>
        <tissue evidence="3">Leaf</tissue>
    </source>
</reference>
<evidence type="ECO:0000313" key="3">
    <source>
        <dbReference type="EMBL" id="KAK9098317.1"/>
    </source>
</evidence>
<sequence>MVISAGLVAAQGVKYLPWRWCVLDRKADDLFDLPESVDYACTFSDCTALGYGSSCNHLGVGGNASYAFNMYYQAMNQKSSNRDFARLAIETD</sequence>
<dbReference type="Proteomes" id="UP001420932">
    <property type="component" value="Unassembled WGS sequence"/>
</dbReference>
<organism evidence="3 4">
    <name type="scientific">Stephania yunnanensis</name>
    <dbReference type="NCBI Taxonomy" id="152371"/>
    <lineage>
        <taxon>Eukaryota</taxon>
        <taxon>Viridiplantae</taxon>
        <taxon>Streptophyta</taxon>
        <taxon>Embryophyta</taxon>
        <taxon>Tracheophyta</taxon>
        <taxon>Spermatophyta</taxon>
        <taxon>Magnoliopsida</taxon>
        <taxon>Ranunculales</taxon>
        <taxon>Menispermaceae</taxon>
        <taxon>Menispermoideae</taxon>
        <taxon>Cissampelideae</taxon>
        <taxon>Stephania</taxon>
    </lineage>
</organism>
<evidence type="ECO:0000259" key="2">
    <source>
        <dbReference type="SMART" id="SM00768"/>
    </source>
</evidence>
<feature type="domain" description="X8" evidence="2">
    <location>
        <begin position="19"/>
        <end position="91"/>
    </location>
</feature>